<evidence type="ECO:0000256" key="1">
    <source>
        <dbReference type="SAM" id="Phobius"/>
    </source>
</evidence>
<proteinExistence type="predicted"/>
<accession>A0A147BEK6</accession>
<feature type="non-terminal residue" evidence="2">
    <location>
        <position position="1"/>
    </location>
</feature>
<dbReference type="AlphaFoldDB" id="A0A147BEK6"/>
<protein>
    <submittedName>
        <fullName evidence="2">Uncharacterized protein</fullName>
    </submittedName>
</protein>
<dbReference type="EMBL" id="GEGO01006532">
    <property type="protein sequence ID" value="JAR88872.1"/>
    <property type="molecule type" value="Transcribed_RNA"/>
</dbReference>
<keyword evidence="1" id="KW-0812">Transmembrane</keyword>
<organism evidence="2">
    <name type="scientific">Ixodes ricinus</name>
    <name type="common">Common tick</name>
    <name type="synonym">Acarus ricinus</name>
    <dbReference type="NCBI Taxonomy" id="34613"/>
    <lineage>
        <taxon>Eukaryota</taxon>
        <taxon>Metazoa</taxon>
        <taxon>Ecdysozoa</taxon>
        <taxon>Arthropoda</taxon>
        <taxon>Chelicerata</taxon>
        <taxon>Arachnida</taxon>
        <taxon>Acari</taxon>
        <taxon>Parasitiformes</taxon>
        <taxon>Ixodida</taxon>
        <taxon>Ixodoidea</taxon>
        <taxon>Ixodidae</taxon>
        <taxon>Ixodinae</taxon>
        <taxon>Ixodes</taxon>
    </lineage>
</organism>
<feature type="transmembrane region" description="Helical" evidence="1">
    <location>
        <begin position="70"/>
        <end position="94"/>
    </location>
</feature>
<keyword evidence="1" id="KW-0472">Membrane</keyword>
<name>A0A147BEK6_IXORI</name>
<evidence type="ECO:0000313" key="2">
    <source>
        <dbReference type="EMBL" id="JAR88872.1"/>
    </source>
</evidence>
<feature type="transmembrane region" description="Helical" evidence="1">
    <location>
        <begin position="41"/>
        <end position="63"/>
    </location>
</feature>
<keyword evidence="1" id="KW-1133">Transmembrane helix</keyword>
<sequence>LVEYPSHCPAGFAISWHCTHFKCPFGTALTKVGENLEVTDMLILSVFAFLLCSGISTVMYLYYICFQISFPFVLGVPNIFLLLVHFPGSCFRLAQLSASEFSNLRCHCLLENSVSFFFLTQYSLFFCFSDSFVLNNENV</sequence>
<reference evidence="2" key="1">
    <citation type="journal article" date="2018" name="PLoS Negl. Trop. Dis.">
        <title>Sialome diversity of ticks revealed by RNAseq of single tick salivary glands.</title>
        <authorList>
            <person name="Perner J."/>
            <person name="Kropackova S."/>
            <person name="Kopacek P."/>
            <person name="Ribeiro J.M."/>
        </authorList>
    </citation>
    <scope>NUCLEOTIDE SEQUENCE</scope>
    <source>
        <strain evidence="2">Siblings of single egg batch collected in Ceske Budejovice</strain>
        <tissue evidence="2">Salivary glands</tissue>
    </source>
</reference>